<dbReference type="Proteomes" id="UP001396334">
    <property type="component" value="Unassembled WGS sequence"/>
</dbReference>
<dbReference type="SUPFAM" id="SSF53300">
    <property type="entry name" value="vWA-like"/>
    <property type="match status" value="1"/>
</dbReference>
<proteinExistence type="predicted"/>
<sequence length="112" mass="12291">MPPPSTNIIASEQGSYVPTPLGYQLRDQIQHPGYAPPTGHFLARPLYGDWTSRWHLPLRAVVCPLAEAPEGSSLTQPQMMILSDPDDIFAPLPNDLLVNLSESRNVVGTFLV</sequence>
<dbReference type="Gene3D" id="3.40.50.410">
    <property type="entry name" value="von Willebrand factor, type A domain"/>
    <property type="match status" value="1"/>
</dbReference>
<dbReference type="EMBL" id="JBBPBN010000013">
    <property type="protein sequence ID" value="KAK9025963.1"/>
    <property type="molecule type" value="Genomic_DNA"/>
</dbReference>
<gene>
    <name evidence="1" type="ORF">V6N11_038816</name>
</gene>
<organism evidence="1 2">
    <name type="scientific">Hibiscus sabdariffa</name>
    <name type="common">roselle</name>
    <dbReference type="NCBI Taxonomy" id="183260"/>
    <lineage>
        <taxon>Eukaryota</taxon>
        <taxon>Viridiplantae</taxon>
        <taxon>Streptophyta</taxon>
        <taxon>Embryophyta</taxon>
        <taxon>Tracheophyta</taxon>
        <taxon>Spermatophyta</taxon>
        <taxon>Magnoliopsida</taxon>
        <taxon>eudicotyledons</taxon>
        <taxon>Gunneridae</taxon>
        <taxon>Pentapetalae</taxon>
        <taxon>rosids</taxon>
        <taxon>malvids</taxon>
        <taxon>Malvales</taxon>
        <taxon>Malvaceae</taxon>
        <taxon>Malvoideae</taxon>
        <taxon>Hibiscus</taxon>
    </lineage>
</organism>
<reference evidence="1 2" key="1">
    <citation type="journal article" date="2024" name="G3 (Bethesda)">
        <title>Genome assembly of Hibiscus sabdariffa L. provides insights into metabolisms of medicinal natural products.</title>
        <authorList>
            <person name="Kim T."/>
        </authorList>
    </citation>
    <scope>NUCLEOTIDE SEQUENCE [LARGE SCALE GENOMIC DNA]</scope>
    <source>
        <strain evidence="1">TK-2024</strain>
        <tissue evidence="1">Old leaves</tissue>
    </source>
</reference>
<keyword evidence="2" id="KW-1185">Reference proteome</keyword>
<evidence type="ECO:0000313" key="2">
    <source>
        <dbReference type="Proteomes" id="UP001396334"/>
    </source>
</evidence>
<dbReference type="InterPro" id="IPR036465">
    <property type="entry name" value="vWFA_dom_sf"/>
</dbReference>
<evidence type="ECO:0000313" key="1">
    <source>
        <dbReference type="EMBL" id="KAK9025963.1"/>
    </source>
</evidence>
<name>A0ABR2SL56_9ROSI</name>
<accession>A0ABR2SL56</accession>
<protein>
    <submittedName>
        <fullName evidence="1">Uncharacterized protein</fullName>
    </submittedName>
</protein>
<comment type="caution">
    <text evidence="1">The sequence shown here is derived from an EMBL/GenBank/DDBJ whole genome shotgun (WGS) entry which is preliminary data.</text>
</comment>